<dbReference type="Gene3D" id="3.50.50.60">
    <property type="entry name" value="FAD/NAD(P)-binding domain"/>
    <property type="match status" value="1"/>
</dbReference>
<organism evidence="2 3">
    <name type="scientific">Variovorax ginsengisoli</name>
    <dbReference type="NCBI Taxonomy" id="363844"/>
    <lineage>
        <taxon>Bacteria</taxon>
        <taxon>Pseudomonadati</taxon>
        <taxon>Pseudomonadota</taxon>
        <taxon>Betaproteobacteria</taxon>
        <taxon>Burkholderiales</taxon>
        <taxon>Comamonadaceae</taxon>
        <taxon>Variovorax</taxon>
    </lineage>
</organism>
<protein>
    <submittedName>
        <fullName evidence="2">NAD(P)-binding domain-containing protein</fullName>
    </submittedName>
</protein>
<gene>
    <name evidence="2" type="ORF">Q2T77_15230</name>
</gene>
<reference evidence="2" key="1">
    <citation type="submission" date="2023-06" db="EMBL/GenBank/DDBJ databases">
        <authorList>
            <person name="Jiang Y."/>
            <person name="Liu Q."/>
        </authorList>
    </citation>
    <scope>NUCLEOTIDE SEQUENCE</scope>
    <source>
        <strain evidence="2">CGMCC 1.12090</strain>
    </source>
</reference>
<dbReference type="PRINTS" id="PR00469">
    <property type="entry name" value="PNDRDTASEII"/>
</dbReference>
<name>A0ABT8S4A0_9BURK</name>
<dbReference type="Proteomes" id="UP001169027">
    <property type="component" value="Unassembled WGS sequence"/>
</dbReference>
<dbReference type="RefSeq" id="WP_301810505.1">
    <property type="nucleotide sequence ID" value="NZ_JAUJZH010000009.1"/>
</dbReference>
<dbReference type="PANTHER" id="PTHR43539">
    <property type="entry name" value="FLAVIN-BINDING MONOOXYGENASE-LIKE PROTEIN (AFU_ORTHOLOGUE AFUA_4G09220)"/>
    <property type="match status" value="1"/>
</dbReference>
<dbReference type="SUPFAM" id="SSF51905">
    <property type="entry name" value="FAD/NAD(P)-binding domain"/>
    <property type="match status" value="2"/>
</dbReference>
<proteinExistence type="predicted"/>
<dbReference type="InterPro" id="IPR036188">
    <property type="entry name" value="FAD/NAD-bd_sf"/>
</dbReference>
<dbReference type="Pfam" id="PF13738">
    <property type="entry name" value="Pyr_redox_3"/>
    <property type="match status" value="1"/>
</dbReference>
<evidence type="ECO:0000313" key="2">
    <source>
        <dbReference type="EMBL" id="MDO1533645.1"/>
    </source>
</evidence>
<keyword evidence="1" id="KW-0560">Oxidoreductase</keyword>
<dbReference type="InterPro" id="IPR050982">
    <property type="entry name" value="Auxin_biosynth/cation_transpt"/>
</dbReference>
<keyword evidence="3" id="KW-1185">Reference proteome</keyword>
<dbReference type="PANTHER" id="PTHR43539:SF78">
    <property type="entry name" value="FLAVIN-CONTAINING MONOOXYGENASE"/>
    <property type="match status" value="1"/>
</dbReference>
<dbReference type="EMBL" id="JAUKVY010000009">
    <property type="protein sequence ID" value="MDO1533645.1"/>
    <property type="molecule type" value="Genomic_DNA"/>
</dbReference>
<comment type="caution">
    <text evidence="2">The sequence shown here is derived from an EMBL/GenBank/DDBJ whole genome shotgun (WGS) entry which is preliminary data.</text>
</comment>
<evidence type="ECO:0000313" key="3">
    <source>
        <dbReference type="Proteomes" id="UP001169027"/>
    </source>
</evidence>
<evidence type="ECO:0000256" key="1">
    <source>
        <dbReference type="ARBA" id="ARBA00023002"/>
    </source>
</evidence>
<sequence length="430" mass="47814">MQATPLLDLAIVGGGVAGVIHLHYARQAGLDTLLLEKQDGVGGLWRQLPAWQDIQISPADWTVGDLPLGGPKQPCILANIEAWVERFELADRIRFDSPVSRARYTDTCWELDTPRGTVRARHLVAATGGHNTPAIPDAIRRDSEWRELHSSALRDPTELTGREVIVVGGGASAFDLLDLCLEHKARRIAWVYRGLRWFTPTGKPKAIAGSVRPYAKMQASGMTVTQQNETIGADLLSRYEKFGIQSIRPQRLLDVRQDQLIPGRARMLASFAELERYPGSVEKIEGRHVTLSDGTRLAGDVLLWGTGYQTDLSYFEEPRIARVRTVAELASRCACIFRSLDAPDLYFPGVGLDGIGAAPWAFMLMARSVMSHIRGTAQLDMEPVDGRLNHFDIVRYLAERDRGTYAGERGWDFYRELALGTPDDQPYPLL</sequence>
<accession>A0ABT8S4A0</accession>